<dbReference type="NCBIfam" id="TIGR02395">
    <property type="entry name" value="rpoN_sigma"/>
    <property type="match status" value="1"/>
</dbReference>
<evidence type="ECO:0000256" key="8">
    <source>
        <dbReference type="ARBA" id="ARBA00023163"/>
    </source>
</evidence>
<feature type="domain" description="RNA polymerase sigma factor 54 DNA-binding" evidence="9">
    <location>
        <begin position="345"/>
        <end position="503"/>
    </location>
</feature>
<dbReference type="PANTHER" id="PTHR32248:SF4">
    <property type="entry name" value="RNA POLYMERASE SIGMA-54 FACTOR"/>
    <property type="match status" value="1"/>
</dbReference>
<evidence type="ECO:0000256" key="4">
    <source>
        <dbReference type="ARBA" id="ARBA00022695"/>
    </source>
</evidence>
<proteinExistence type="inferred from homology"/>
<evidence type="ECO:0000256" key="6">
    <source>
        <dbReference type="ARBA" id="ARBA00023082"/>
    </source>
</evidence>
<keyword evidence="6" id="KW-0731">Sigma factor</keyword>
<dbReference type="GO" id="GO:0016987">
    <property type="term" value="F:sigma factor activity"/>
    <property type="evidence" value="ECO:0007669"/>
    <property type="project" value="UniProtKB-KW"/>
</dbReference>
<keyword evidence="7" id="KW-0238">DNA-binding</keyword>
<dbReference type="Gene3D" id="1.10.10.60">
    <property type="entry name" value="Homeodomain-like"/>
    <property type="match status" value="1"/>
</dbReference>
<evidence type="ECO:0000256" key="5">
    <source>
        <dbReference type="ARBA" id="ARBA00023015"/>
    </source>
</evidence>
<dbReference type="EMBL" id="UINC01001379">
    <property type="protein sequence ID" value="SUZ79249.1"/>
    <property type="molecule type" value="Genomic_DNA"/>
</dbReference>
<evidence type="ECO:0000259" key="9">
    <source>
        <dbReference type="Pfam" id="PF04552"/>
    </source>
</evidence>
<keyword evidence="8" id="KW-0804">Transcription</keyword>
<keyword evidence="4" id="KW-0548">Nucleotidyltransferase</keyword>
<evidence type="ECO:0008006" key="12">
    <source>
        <dbReference type="Google" id="ProtNLM"/>
    </source>
</evidence>
<dbReference type="Pfam" id="PF00309">
    <property type="entry name" value="Sigma54_AID"/>
    <property type="match status" value="1"/>
</dbReference>
<evidence type="ECO:0000259" key="10">
    <source>
        <dbReference type="Pfam" id="PF04963"/>
    </source>
</evidence>
<reference evidence="11" key="1">
    <citation type="submission" date="2018-05" db="EMBL/GenBank/DDBJ databases">
        <authorList>
            <person name="Lanie J.A."/>
            <person name="Ng W.-L."/>
            <person name="Kazmierczak K.M."/>
            <person name="Andrzejewski T.M."/>
            <person name="Davidsen T.M."/>
            <person name="Wayne K.J."/>
            <person name="Tettelin H."/>
            <person name="Glass J.I."/>
            <person name="Rusch D."/>
            <person name="Podicherti R."/>
            <person name="Tsui H.-C.T."/>
            <person name="Winkler M.E."/>
        </authorList>
    </citation>
    <scope>NUCLEOTIDE SEQUENCE</scope>
</reference>
<dbReference type="GO" id="GO:0001216">
    <property type="term" value="F:DNA-binding transcription activator activity"/>
    <property type="evidence" value="ECO:0007669"/>
    <property type="project" value="InterPro"/>
</dbReference>
<dbReference type="GO" id="GO:0000428">
    <property type="term" value="C:DNA-directed RNA polymerase complex"/>
    <property type="evidence" value="ECO:0007669"/>
    <property type="project" value="UniProtKB-KW"/>
</dbReference>
<dbReference type="GO" id="GO:0006352">
    <property type="term" value="P:DNA-templated transcription initiation"/>
    <property type="evidence" value="ECO:0007669"/>
    <property type="project" value="InterPro"/>
</dbReference>
<dbReference type="InterPro" id="IPR000394">
    <property type="entry name" value="RNA_pol_sigma_54"/>
</dbReference>
<evidence type="ECO:0000256" key="1">
    <source>
        <dbReference type="ARBA" id="ARBA00008798"/>
    </source>
</evidence>
<keyword evidence="5" id="KW-0805">Transcription regulation</keyword>
<feature type="domain" description="RNA polymerase sigma factor 54 core-binding" evidence="10">
    <location>
        <begin position="109"/>
        <end position="167"/>
    </location>
</feature>
<dbReference type="PROSITE" id="PS00717">
    <property type="entry name" value="SIGMA54_1"/>
    <property type="match status" value="1"/>
</dbReference>
<dbReference type="GO" id="GO:0016779">
    <property type="term" value="F:nucleotidyltransferase activity"/>
    <property type="evidence" value="ECO:0007669"/>
    <property type="project" value="UniProtKB-KW"/>
</dbReference>
<accession>A0A381QLC4</accession>
<comment type="similarity">
    <text evidence="1">Belongs to the sigma-54 factor family.</text>
</comment>
<dbReference type="PIRSF" id="PIRSF000774">
    <property type="entry name" value="RpoN"/>
    <property type="match status" value="1"/>
</dbReference>
<dbReference type="PROSITE" id="PS00718">
    <property type="entry name" value="SIGMA54_2"/>
    <property type="match status" value="1"/>
</dbReference>
<name>A0A381QLC4_9ZZZZ</name>
<dbReference type="Pfam" id="PF04963">
    <property type="entry name" value="Sigma54_CBD"/>
    <property type="match status" value="2"/>
</dbReference>
<sequence length="504" mass="57586">MGQFNVKLYQSAQLRQEMRANPRLYQAMELVYMPVLDLQQHLKQEIEGNPFLELTEAEIDQEIELKEDDPDEPLGDDTDWAEVLLNDDYKREGQREQFEKKEFFEPAPVDTRDLKDHLNDQLRFLSLPERNLRMGEEIIGNIDDDGMLACELSEVVIGVNGWLDELRPTAIAVAQQIEDAQQQETETEEILEIFQAYNQAEAIEMLEVIQSFDPAGVGSRDVRESILIQLGRLGKSENLSYQLVENHFDSLSKHRWNEIANEIGVDPVQVQAAADEIKALDAKPGDRYAPTLDHRQNVIPDLVVRERDGKYVVEVNDTGFPGLRVAESTRALVRDKAKLSSEDKEYIAKNYNSATWMVQAVEQRRQTMLKVMNFIVDKQMAFFEKGVQSLKPLTLREVADHIEMHESTVSRVTNKKYVQTPRGVYSLKYFFSSGISTTSGEATSSRGVKDRIKSLISNEDPLKPLTDQAIVKLLVIDGIKIARRTVAKYREQLGILSARMRKRV</sequence>
<dbReference type="PROSITE" id="PS50044">
    <property type="entry name" value="SIGMA54_3"/>
    <property type="match status" value="1"/>
</dbReference>
<dbReference type="AlphaFoldDB" id="A0A381QLC4"/>
<dbReference type="InterPro" id="IPR007634">
    <property type="entry name" value="RNA_pol_sigma_54_DNA-bd"/>
</dbReference>
<evidence type="ECO:0000256" key="3">
    <source>
        <dbReference type="ARBA" id="ARBA00022679"/>
    </source>
</evidence>
<dbReference type="InterPro" id="IPR038709">
    <property type="entry name" value="RpoN_core-bd_sf"/>
</dbReference>
<dbReference type="Gene3D" id="1.10.10.1330">
    <property type="entry name" value="RNA polymerase sigma-54 factor, core-binding domain"/>
    <property type="match status" value="1"/>
</dbReference>
<organism evidence="11">
    <name type="scientific">marine metagenome</name>
    <dbReference type="NCBI Taxonomy" id="408172"/>
    <lineage>
        <taxon>unclassified sequences</taxon>
        <taxon>metagenomes</taxon>
        <taxon>ecological metagenomes</taxon>
    </lineage>
</organism>
<evidence type="ECO:0000256" key="2">
    <source>
        <dbReference type="ARBA" id="ARBA00022478"/>
    </source>
</evidence>
<dbReference type="InterPro" id="IPR007046">
    <property type="entry name" value="RNA_pol_sigma_54_core-bd"/>
</dbReference>
<evidence type="ECO:0000313" key="11">
    <source>
        <dbReference type="EMBL" id="SUZ79249.1"/>
    </source>
</evidence>
<dbReference type="PRINTS" id="PR00045">
    <property type="entry name" value="SIGMA54FCT"/>
</dbReference>
<dbReference type="GO" id="GO:0003677">
    <property type="term" value="F:DNA binding"/>
    <property type="evidence" value="ECO:0007669"/>
    <property type="project" value="UniProtKB-KW"/>
</dbReference>
<protein>
    <recommendedName>
        <fullName evidence="12">RNA polymerase sigma-54 factor</fullName>
    </recommendedName>
</protein>
<dbReference type="Pfam" id="PF04552">
    <property type="entry name" value="Sigma54_DBD"/>
    <property type="match status" value="1"/>
</dbReference>
<feature type="domain" description="RNA polymerase sigma factor 54 core-binding" evidence="10">
    <location>
        <begin position="170"/>
        <end position="327"/>
    </location>
</feature>
<gene>
    <name evidence="11" type="ORF">METZ01_LOCUS32103</name>
</gene>
<keyword evidence="2" id="KW-0240">DNA-directed RNA polymerase</keyword>
<keyword evidence="3" id="KW-0808">Transferase</keyword>
<evidence type="ECO:0000256" key="7">
    <source>
        <dbReference type="ARBA" id="ARBA00023125"/>
    </source>
</evidence>
<dbReference type="PANTHER" id="PTHR32248">
    <property type="entry name" value="RNA POLYMERASE SIGMA-54 FACTOR"/>
    <property type="match status" value="1"/>
</dbReference>